<evidence type="ECO:0000256" key="1">
    <source>
        <dbReference type="ARBA" id="ARBA00022679"/>
    </source>
</evidence>
<dbReference type="Gene3D" id="3.40.50.150">
    <property type="entry name" value="Vaccinia Virus protein VP39"/>
    <property type="match status" value="1"/>
</dbReference>
<evidence type="ECO:0000313" key="10">
    <source>
        <dbReference type="EMBL" id="ADJ42576.1"/>
    </source>
</evidence>
<keyword evidence="2" id="KW-0949">S-adenosyl-L-methionine</keyword>
<evidence type="ECO:0000256" key="5">
    <source>
        <dbReference type="ARBA" id="ARBA00034545"/>
    </source>
</evidence>
<dbReference type="eggNOG" id="COG2226">
    <property type="taxonomic scope" value="Bacteria"/>
</dbReference>
<dbReference type="InterPro" id="IPR025714">
    <property type="entry name" value="Methyltranfer_dom"/>
</dbReference>
<evidence type="ECO:0000256" key="6">
    <source>
        <dbReference type="ARBA" id="ARBA00047941"/>
    </source>
</evidence>
<protein>
    <recommendedName>
        <fullName evidence="5">Arsenite methyltransferase</fullName>
        <ecNumber evidence="4">2.1.1.137</ecNumber>
    </recommendedName>
</protein>
<dbReference type="InterPro" id="IPR026669">
    <property type="entry name" value="Arsenite_MeTrfase-like"/>
</dbReference>
<evidence type="ECO:0000256" key="7">
    <source>
        <dbReference type="ARBA" id="ARBA00047943"/>
    </source>
</evidence>
<evidence type="ECO:0000313" key="11">
    <source>
        <dbReference type="Proteomes" id="UP000000328"/>
    </source>
</evidence>
<dbReference type="GO" id="GO:0030791">
    <property type="term" value="F:arsenite methyltransferase activity"/>
    <property type="evidence" value="ECO:0007669"/>
    <property type="project" value="UniProtKB-EC"/>
</dbReference>
<dbReference type="AlphaFoldDB" id="A0A0H3CZ65"/>
<accession>A0A0H3CZ65</accession>
<comment type="similarity">
    <text evidence="3">Belongs to the methyltransferase superfamily. Arsenite methyltransferase family.</text>
</comment>
<organism evidence="10 11">
    <name type="scientific">Amycolatopsis mediterranei (strain U-32)</name>
    <dbReference type="NCBI Taxonomy" id="749927"/>
    <lineage>
        <taxon>Bacteria</taxon>
        <taxon>Bacillati</taxon>
        <taxon>Actinomycetota</taxon>
        <taxon>Actinomycetes</taxon>
        <taxon>Pseudonocardiales</taxon>
        <taxon>Pseudonocardiaceae</taxon>
        <taxon>Amycolatopsis</taxon>
    </lineage>
</organism>
<dbReference type="PANTHER" id="PTHR43675">
    <property type="entry name" value="ARSENITE METHYLTRANSFERASE"/>
    <property type="match status" value="1"/>
</dbReference>
<evidence type="ECO:0000259" key="9">
    <source>
        <dbReference type="Pfam" id="PF13847"/>
    </source>
</evidence>
<dbReference type="CDD" id="cd02440">
    <property type="entry name" value="AdoMet_MTases"/>
    <property type="match status" value="1"/>
</dbReference>
<name>A0A0H3CZ65_AMYMU</name>
<sequence>MNPDAIRDRYAAAARRALAGEETGLLNGDGEAERIGAVHYAGEEVPPEVAATSLGCGNPLAVADLHPGETVLDLGSGGGLDVLLSARRVGPTGRAIGLDMTDEMLTLARRHAEQAGVTNAEFIKGTIEQIPLPDASVDVVISNCVIALSPNKRAVFAEIARVLRPGGRLGITDILAAETLTDAEREQATRTEAIECLATALTAGQYKNLLREAGFTAIRVNPTHEVASKLRAATINATTPP</sequence>
<keyword evidence="1 10" id="KW-0808">Transferase</keyword>
<dbReference type="SUPFAM" id="SSF53335">
    <property type="entry name" value="S-adenosyl-L-methionine-dependent methyltransferases"/>
    <property type="match status" value="1"/>
</dbReference>
<dbReference type="EC" id="2.1.1.137" evidence="4"/>
<dbReference type="Proteomes" id="UP000000328">
    <property type="component" value="Chromosome"/>
</dbReference>
<dbReference type="EMBL" id="CP002000">
    <property type="protein sequence ID" value="ADJ42576.1"/>
    <property type="molecule type" value="Genomic_DNA"/>
</dbReference>
<dbReference type="HOGENOM" id="CLU_052868_1_0_11"/>
<reference evidence="10 11" key="1">
    <citation type="journal article" date="2010" name="Cell Res.">
        <title>Complete genome sequence of the rifamycin SV-producing Amycolatopsis mediterranei U32 revealed its genetic characteristics in phylogeny and metabolism.</title>
        <authorList>
            <person name="Zhao W."/>
            <person name="Zhong Y."/>
            <person name="Yuan H."/>
            <person name="Wang J."/>
            <person name="Zheng H."/>
            <person name="Wang Y."/>
            <person name="Cen X."/>
            <person name="Xu F."/>
            <person name="Bai J."/>
            <person name="Han X."/>
            <person name="Lu G."/>
            <person name="Zhu Y."/>
            <person name="Shao Z."/>
            <person name="Yan H."/>
            <person name="Li C."/>
            <person name="Peng N."/>
            <person name="Zhang Z."/>
            <person name="Zhang Y."/>
            <person name="Lin W."/>
            <person name="Fan Y."/>
            <person name="Qin Z."/>
            <person name="Hu Y."/>
            <person name="Zhu B."/>
            <person name="Wang S."/>
            <person name="Ding X."/>
            <person name="Zhao G.P."/>
        </authorList>
    </citation>
    <scope>NUCLEOTIDE SEQUENCE [LARGE SCALE GENOMIC DNA]</scope>
    <source>
        <strain evidence="11">U-32</strain>
    </source>
</reference>
<comment type="catalytic activity">
    <reaction evidence="8">
        <text>arsenic triglutathione + 3 [thioredoxin]-dithiol + 3 S-adenosyl-L-methionine = trimethylarsine + 3 [thioredoxin]-disulfide + 3 glutathione + 3 S-adenosyl-L-homocysteine + 3 H(+)</text>
        <dbReference type="Rhea" id="RHEA:69432"/>
        <dbReference type="Rhea" id="RHEA-COMP:10698"/>
        <dbReference type="Rhea" id="RHEA-COMP:10700"/>
        <dbReference type="ChEBI" id="CHEBI:15378"/>
        <dbReference type="ChEBI" id="CHEBI:27130"/>
        <dbReference type="ChEBI" id="CHEBI:29950"/>
        <dbReference type="ChEBI" id="CHEBI:50058"/>
        <dbReference type="ChEBI" id="CHEBI:57856"/>
        <dbReference type="ChEBI" id="CHEBI:57925"/>
        <dbReference type="ChEBI" id="CHEBI:59789"/>
        <dbReference type="ChEBI" id="CHEBI:183640"/>
        <dbReference type="EC" id="2.1.1.137"/>
    </reaction>
</comment>
<evidence type="ECO:0000256" key="4">
    <source>
        <dbReference type="ARBA" id="ARBA00034521"/>
    </source>
</evidence>
<gene>
    <name evidence="10" type="ordered locus">AMED_0756</name>
</gene>
<evidence type="ECO:0000256" key="3">
    <source>
        <dbReference type="ARBA" id="ARBA00034487"/>
    </source>
</evidence>
<evidence type="ECO:0000256" key="8">
    <source>
        <dbReference type="ARBA" id="ARBA00048428"/>
    </source>
</evidence>
<dbReference type="KEGG" id="amd:AMED_0756"/>
<dbReference type="GO" id="GO:0032259">
    <property type="term" value="P:methylation"/>
    <property type="evidence" value="ECO:0007669"/>
    <property type="project" value="UniProtKB-KW"/>
</dbReference>
<dbReference type="InterPro" id="IPR029063">
    <property type="entry name" value="SAM-dependent_MTases_sf"/>
</dbReference>
<feature type="domain" description="Methyltransferase" evidence="9">
    <location>
        <begin position="66"/>
        <end position="214"/>
    </location>
</feature>
<proteinExistence type="inferred from homology"/>
<keyword evidence="10" id="KW-0489">Methyltransferase</keyword>
<comment type="catalytic activity">
    <reaction evidence="6">
        <text>arsenic triglutathione + [thioredoxin]-dithiol + S-adenosyl-L-methionine + 2 H2O = methylarsonous acid + [thioredoxin]-disulfide + 3 glutathione + S-adenosyl-L-homocysteine + H(+)</text>
        <dbReference type="Rhea" id="RHEA:69460"/>
        <dbReference type="Rhea" id="RHEA-COMP:10698"/>
        <dbReference type="Rhea" id="RHEA-COMP:10700"/>
        <dbReference type="ChEBI" id="CHEBI:15377"/>
        <dbReference type="ChEBI" id="CHEBI:15378"/>
        <dbReference type="ChEBI" id="CHEBI:17826"/>
        <dbReference type="ChEBI" id="CHEBI:29950"/>
        <dbReference type="ChEBI" id="CHEBI:50058"/>
        <dbReference type="ChEBI" id="CHEBI:57856"/>
        <dbReference type="ChEBI" id="CHEBI:57925"/>
        <dbReference type="ChEBI" id="CHEBI:59789"/>
        <dbReference type="ChEBI" id="CHEBI:183640"/>
        <dbReference type="EC" id="2.1.1.137"/>
    </reaction>
</comment>
<evidence type="ECO:0000256" key="2">
    <source>
        <dbReference type="ARBA" id="ARBA00022691"/>
    </source>
</evidence>
<dbReference type="PATRIC" id="fig|749927.5.peg.781"/>
<dbReference type="Pfam" id="PF13847">
    <property type="entry name" value="Methyltransf_31"/>
    <property type="match status" value="1"/>
</dbReference>
<comment type="catalytic activity">
    <reaction evidence="7">
        <text>arsenic triglutathione + 2 [thioredoxin]-dithiol + 2 S-adenosyl-L-methionine + H2O = dimethylarsinous acid + 2 [thioredoxin]-disulfide + 3 glutathione + 2 S-adenosyl-L-homocysteine + 2 H(+)</text>
        <dbReference type="Rhea" id="RHEA:69464"/>
        <dbReference type="Rhea" id="RHEA-COMP:10698"/>
        <dbReference type="Rhea" id="RHEA-COMP:10700"/>
        <dbReference type="ChEBI" id="CHEBI:15377"/>
        <dbReference type="ChEBI" id="CHEBI:15378"/>
        <dbReference type="ChEBI" id="CHEBI:23808"/>
        <dbReference type="ChEBI" id="CHEBI:29950"/>
        <dbReference type="ChEBI" id="CHEBI:50058"/>
        <dbReference type="ChEBI" id="CHEBI:57856"/>
        <dbReference type="ChEBI" id="CHEBI:57925"/>
        <dbReference type="ChEBI" id="CHEBI:59789"/>
        <dbReference type="ChEBI" id="CHEBI:183640"/>
        <dbReference type="EC" id="2.1.1.137"/>
    </reaction>
</comment>
<dbReference type="OrthoDB" id="9805171at2"/>
<dbReference type="PANTHER" id="PTHR43675:SF8">
    <property type="entry name" value="ARSENITE METHYLTRANSFERASE"/>
    <property type="match status" value="1"/>
</dbReference>